<dbReference type="EMBL" id="CP162511">
    <property type="protein sequence ID" value="XDI04995.1"/>
    <property type="molecule type" value="Genomic_DNA"/>
</dbReference>
<dbReference type="AlphaFoldDB" id="A0AB39BF39"/>
<dbReference type="InterPro" id="IPR014710">
    <property type="entry name" value="RmlC-like_jellyroll"/>
</dbReference>
<dbReference type="PROSITE" id="PS01124">
    <property type="entry name" value="HTH_ARAC_FAMILY_2"/>
    <property type="match status" value="1"/>
</dbReference>
<dbReference type="GO" id="GO:0043565">
    <property type="term" value="F:sequence-specific DNA binding"/>
    <property type="evidence" value="ECO:0007669"/>
    <property type="project" value="InterPro"/>
</dbReference>
<evidence type="ECO:0000313" key="7">
    <source>
        <dbReference type="EMBL" id="XDI04995.1"/>
    </source>
</evidence>
<dbReference type="InterPro" id="IPR032783">
    <property type="entry name" value="AraC_lig"/>
</dbReference>
<dbReference type="Gene3D" id="1.10.10.60">
    <property type="entry name" value="Homeodomain-like"/>
    <property type="match status" value="2"/>
</dbReference>
<organism evidence="7">
    <name type="scientific">Herbiconiux sp. A18JL235</name>
    <dbReference type="NCBI Taxonomy" id="3152363"/>
    <lineage>
        <taxon>Bacteria</taxon>
        <taxon>Bacillati</taxon>
        <taxon>Actinomycetota</taxon>
        <taxon>Actinomycetes</taxon>
        <taxon>Micrococcales</taxon>
        <taxon>Microbacteriaceae</taxon>
        <taxon>Herbiconiux</taxon>
    </lineage>
</organism>
<evidence type="ECO:0000256" key="2">
    <source>
        <dbReference type="ARBA" id="ARBA00023125"/>
    </source>
</evidence>
<dbReference type="RefSeq" id="WP_368497373.1">
    <property type="nucleotide sequence ID" value="NZ_CP162511.1"/>
</dbReference>
<evidence type="ECO:0000256" key="3">
    <source>
        <dbReference type="ARBA" id="ARBA00023159"/>
    </source>
</evidence>
<keyword evidence="2" id="KW-0238">DNA-binding</keyword>
<evidence type="ECO:0000256" key="5">
    <source>
        <dbReference type="SAM" id="MobiDB-lite"/>
    </source>
</evidence>
<dbReference type="InterPro" id="IPR018062">
    <property type="entry name" value="HTH_AraC-typ_CS"/>
</dbReference>
<feature type="domain" description="HTH araC/xylS-type" evidence="6">
    <location>
        <begin position="180"/>
        <end position="278"/>
    </location>
</feature>
<reference evidence="7" key="1">
    <citation type="submission" date="2024-05" db="EMBL/GenBank/DDBJ databases">
        <title>Herbiconiux sp. A18JL235.</title>
        <authorList>
            <person name="Zhang G."/>
        </authorList>
    </citation>
    <scope>NUCLEOTIDE SEQUENCE</scope>
    <source>
        <strain evidence="7">A18JL235</strain>
    </source>
</reference>
<dbReference type="SUPFAM" id="SSF46689">
    <property type="entry name" value="Homeodomain-like"/>
    <property type="match status" value="2"/>
</dbReference>
<evidence type="ECO:0000256" key="4">
    <source>
        <dbReference type="ARBA" id="ARBA00023163"/>
    </source>
</evidence>
<dbReference type="SMART" id="SM00342">
    <property type="entry name" value="HTH_ARAC"/>
    <property type="match status" value="1"/>
</dbReference>
<evidence type="ECO:0000256" key="1">
    <source>
        <dbReference type="ARBA" id="ARBA00023015"/>
    </source>
</evidence>
<dbReference type="Gene3D" id="2.60.120.10">
    <property type="entry name" value="Jelly Rolls"/>
    <property type="match status" value="1"/>
</dbReference>
<dbReference type="InterPro" id="IPR050204">
    <property type="entry name" value="AraC_XylS_family_regulators"/>
</dbReference>
<dbReference type="InterPro" id="IPR037923">
    <property type="entry name" value="HTH-like"/>
</dbReference>
<accession>A0AB39BF39</accession>
<dbReference type="Pfam" id="PF12833">
    <property type="entry name" value="HTH_18"/>
    <property type="match status" value="1"/>
</dbReference>
<dbReference type="PANTHER" id="PTHR46796:SF7">
    <property type="entry name" value="ARAC FAMILY TRANSCRIPTIONAL REGULATOR"/>
    <property type="match status" value="1"/>
</dbReference>
<dbReference type="InterPro" id="IPR018060">
    <property type="entry name" value="HTH_AraC"/>
</dbReference>
<keyword evidence="3" id="KW-0010">Activator</keyword>
<dbReference type="PROSITE" id="PS00041">
    <property type="entry name" value="HTH_ARAC_FAMILY_1"/>
    <property type="match status" value="1"/>
</dbReference>
<name>A0AB39BF39_9MICO</name>
<keyword evidence="1" id="KW-0805">Transcription regulation</keyword>
<protein>
    <submittedName>
        <fullName evidence="7">AraC family transcriptional regulator</fullName>
    </submittedName>
</protein>
<sequence length="302" mass="32285">MTTLGTPDDALGELLARLRWTATSTDESRLGRGDRVAHDGDSVTLHQVLAGSVRVDRDGRAVEIAAGDLLLLTRGGAHTVTACDDAALFTVELRLDDGASAIAAALPEMLVTCCFLVREPLIAQLLELMREERGAGRPGAAAMTTALANVVAAAAIRAWIESGCADPSSWLVTLRDPHIARAVEAMHAEPGRHWSVEGLARLARSSRSSFSERFRATVGEPPLRYLARIRMDRAKELLGRERWSVGQTASVLGYCSEVAFSRAFRRHAGDSPSAWRQRALEAGAARPQSPSPSPSPSSLSGS</sequence>
<evidence type="ECO:0000259" key="6">
    <source>
        <dbReference type="PROSITE" id="PS01124"/>
    </source>
</evidence>
<dbReference type="InterPro" id="IPR009057">
    <property type="entry name" value="Homeodomain-like_sf"/>
</dbReference>
<feature type="region of interest" description="Disordered" evidence="5">
    <location>
        <begin position="268"/>
        <end position="302"/>
    </location>
</feature>
<dbReference type="GO" id="GO:0003700">
    <property type="term" value="F:DNA-binding transcription factor activity"/>
    <property type="evidence" value="ECO:0007669"/>
    <property type="project" value="InterPro"/>
</dbReference>
<keyword evidence="4" id="KW-0804">Transcription</keyword>
<proteinExistence type="predicted"/>
<dbReference type="Pfam" id="PF12852">
    <property type="entry name" value="Cupin_6"/>
    <property type="match status" value="1"/>
</dbReference>
<dbReference type="PANTHER" id="PTHR46796">
    <property type="entry name" value="HTH-TYPE TRANSCRIPTIONAL ACTIVATOR RHAS-RELATED"/>
    <property type="match status" value="1"/>
</dbReference>
<dbReference type="SUPFAM" id="SSF51215">
    <property type="entry name" value="Regulatory protein AraC"/>
    <property type="match status" value="1"/>
</dbReference>
<gene>
    <name evidence="7" type="ORF">ABFY20_16930</name>
</gene>